<sequence>MQKLSGDELKIFEVLKSRVQSHLGGNRLIRDYHSSKTRLNEIGFSIPPHMRDFETSIGWAEKAVSVPAARVRGDGFTAVDGGRFLDGVSNLLGEDDFRAKESYAIESAMQYGCSFVFVTPARRGPQLNIIVRSAEEASAEVDPRTGLVTAALEMVNADKYFLYLPGKCLAVVNDKGSWRASAEFVLPFDEYDTVPCTVFTWRPDLNNPFGRSRITRPLRGLTDVAVRTLLRQETTAEYFSAPQRALLGADEMHFTDGNGNRVSPLAAMTGGVWGLPDVFDEDEGKLVRPELVQLSQASMTPHSEMLRSIACMVSSETTIPLGYLGVVHDNPSSAEAILASESDMVAMVESQLPNIGRARSDLLRNIVAVAYGGQTREQVASLGSVRAHFRDPGTPTVAARADAALKFRTAFPDGDPRVAMEIAGLTAHQIDRNLAYARKVSASSAVDSLIAGRAPVSTVDSVGGGADELKKKFDALGVAIRAGVKPEVAAAKVGLSGLAFVDGRPITLKYEGE</sequence>
<dbReference type="InterPro" id="IPR021145">
    <property type="entry name" value="Portal_protein_SPP1_Gp6-like"/>
</dbReference>
<protein>
    <submittedName>
        <fullName evidence="1">Phage portal protein</fullName>
    </submittedName>
</protein>
<reference evidence="1 2" key="1">
    <citation type="submission" date="2020-09" db="EMBL/GenBank/DDBJ databases">
        <title>Investigation of environmental microbe.</title>
        <authorList>
            <person name="Ou Y."/>
            <person name="Kang Q."/>
        </authorList>
    </citation>
    <scope>NUCLEOTIDE SEQUENCE [LARGE SCALE GENOMIC DNA]</scope>
    <source>
        <strain evidence="1 2">KJZ-9</strain>
    </source>
</reference>
<gene>
    <name evidence="1" type="ORF">IDM48_04445</name>
</gene>
<keyword evidence="2" id="KW-1185">Reference proteome</keyword>
<accession>A0A7H2BLW1</accession>
<organism evidence="1 2">
    <name type="scientific">Rothia amarae</name>
    <dbReference type="NCBI Taxonomy" id="169480"/>
    <lineage>
        <taxon>Bacteria</taxon>
        <taxon>Bacillati</taxon>
        <taxon>Actinomycetota</taxon>
        <taxon>Actinomycetes</taxon>
        <taxon>Micrococcales</taxon>
        <taxon>Micrococcaceae</taxon>
        <taxon>Rothia</taxon>
    </lineage>
</organism>
<evidence type="ECO:0000313" key="2">
    <source>
        <dbReference type="Proteomes" id="UP000516421"/>
    </source>
</evidence>
<name>A0A7H2BLW1_9MICC</name>
<dbReference type="AlphaFoldDB" id="A0A7H2BLW1"/>
<dbReference type="Proteomes" id="UP000516421">
    <property type="component" value="Chromosome"/>
</dbReference>
<dbReference type="RefSeq" id="WP_190618246.1">
    <property type="nucleotide sequence ID" value="NZ_CP061538.1"/>
</dbReference>
<proteinExistence type="predicted"/>
<dbReference type="Pfam" id="PF05133">
    <property type="entry name" value="SPP1_portal"/>
    <property type="match status" value="1"/>
</dbReference>
<evidence type="ECO:0000313" key="1">
    <source>
        <dbReference type="EMBL" id="QNV40657.1"/>
    </source>
</evidence>
<dbReference type="KEGG" id="rama:IDM48_04445"/>
<dbReference type="EMBL" id="CP061538">
    <property type="protein sequence ID" value="QNV40657.1"/>
    <property type="molecule type" value="Genomic_DNA"/>
</dbReference>